<sequence length="188" mass="21825">MDITLTLIQSKIYEVRGQKVMLDFDLAEMYQVETRILNQSVKRNQSRFPEDFMFQLTNEEWEDMSSQFVMTSRAKRPKSALPLAFTEHGVVMLSSILRSDIAIQTSVLIVRAFVAIRQLIAKFPVDRVGQLENQMEELKNYIEEAFTDYNDINEDTRTQLELINQTLAELQAQKATADKPRNPIGFRK</sequence>
<dbReference type="EMBL" id="CP083680">
    <property type="protein sequence ID" value="UYU65140.1"/>
    <property type="molecule type" value="Genomic_DNA"/>
</dbReference>
<feature type="coiled-coil region" evidence="1">
    <location>
        <begin position="128"/>
        <end position="173"/>
    </location>
</feature>
<dbReference type="RefSeq" id="WP_048696061.1">
    <property type="nucleotide sequence ID" value="NZ_CP072242.1"/>
</dbReference>
<evidence type="ECO:0000259" key="2">
    <source>
        <dbReference type="Pfam" id="PF10543"/>
    </source>
</evidence>
<dbReference type="Proteomes" id="UP000283616">
    <property type="component" value="Unassembled WGS sequence"/>
</dbReference>
<evidence type="ECO:0000313" key="6">
    <source>
        <dbReference type="Proteomes" id="UP001156218"/>
    </source>
</evidence>
<reference evidence="4 6" key="2">
    <citation type="submission" date="2021-06" db="EMBL/GenBank/DDBJ databases">
        <title>Interrogation of the integrated mobile genetic elements in gut-associated Bacteroides with a consensus prediction approach.</title>
        <authorList>
            <person name="Campbell D.E."/>
            <person name="Leigh J.R."/>
            <person name="Kim T."/>
            <person name="England W."/>
            <person name="Whitaker R.J."/>
            <person name="Degnan P.H."/>
        </authorList>
    </citation>
    <scope>NUCLEOTIDE SEQUENCE [LARGE SCALE GENOMIC DNA]</scope>
    <source>
        <strain evidence="4 6">WAL8669</strain>
    </source>
</reference>
<name>A0A139L1F5_BACT4</name>
<gene>
    <name evidence="3" type="ORF">DW011_01000</name>
    <name evidence="4" type="ORF">KQP68_16340</name>
</gene>
<dbReference type="Proteomes" id="UP001156218">
    <property type="component" value="Chromosome"/>
</dbReference>
<evidence type="ECO:0000313" key="3">
    <source>
        <dbReference type="EMBL" id="RHL64395.1"/>
    </source>
</evidence>
<evidence type="ECO:0000313" key="5">
    <source>
        <dbReference type="Proteomes" id="UP000283616"/>
    </source>
</evidence>
<protein>
    <submittedName>
        <fullName evidence="3">ORF6N domain-containing protein</fullName>
    </submittedName>
</protein>
<dbReference type="AlphaFoldDB" id="A0A139L1F5"/>
<dbReference type="InterPro" id="IPR018873">
    <property type="entry name" value="KilA-N_DNA-bd_domain"/>
</dbReference>
<proteinExistence type="predicted"/>
<accession>A0A139L1F5</accession>
<reference evidence="3 5" key="1">
    <citation type="submission" date="2018-08" db="EMBL/GenBank/DDBJ databases">
        <title>A genome reference for cultivated species of the human gut microbiota.</title>
        <authorList>
            <person name="Zou Y."/>
            <person name="Xue W."/>
            <person name="Luo G."/>
        </authorList>
    </citation>
    <scope>NUCLEOTIDE SEQUENCE [LARGE SCALE GENOMIC DNA]</scope>
    <source>
        <strain evidence="3 5">AF37-12</strain>
    </source>
</reference>
<organism evidence="3 5">
    <name type="scientific">Bacteroides thetaiotaomicron</name>
    <dbReference type="NCBI Taxonomy" id="818"/>
    <lineage>
        <taxon>Bacteria</taxon>
        <taxon>Pseudomonadati</taxon>
        <taxon>Bacteroidota</taxon>
        <taxon>Bacteroidia</taxon>
        <taxon>Bacteroidales</taxon>
        <taxon>Bacteroidaceae</taxon>
        <taxon>Bacteroides</taxon>
    </lineage>
</organism>
<dbReference type="EMBL" id="QROV01000001">
    <property type="protein sequence ID" value="RHL64395.1"/>
    <property type="molecule type" value="Genomic_DNA"/>
</dbReference>
<evidence type="ECO:0000313" key="4">
    <source>
        <dbReference type="EMBL" id="UYU65140.1"/>
    </source>
</evidence>
<keyword evidence="1" id="KW-0175">Coiled coil</keyword>
<feature type="domain" description="KilA-N DNA-binding" evidence="2">
    <location>
        <begin position="10"/>
        <end position="96"/>
    </location>
</feature>
<dbReference type="Pfam" id="PF10543">
    <property type="entry name" value="ORF6N"/>
    <property type="match status" value="1"/>
</dbReference>
<evidence type="ECO:0000256" key="1">
    <source>
        <dbReference type="SAM" id="Coils"/>
    </source>
</evidence>